<reference evidence="6" key="1">
    <citation type="journal article" date="2019" name="Int. J. Syst. Evol. Microbiol.">
        <title>The Global Catalogue of Microorganisms (GCM) 10K type strain sequencing project: providing services to taxonomists for standard genome sequencing and annotation.</title>
        <authorList>
            <consortium name="The Broad Institute Genomics Platform"/>
            <consortium name="The Broad Institute Genome Sequencing Center for Infectious Disease"/>
            <person name="Wu L."/>
            <person name="Ma J."/>
        </authorList>
    </citation>
    <scope>NUCLEOTIDE SEQUENCE [LARGE SCALE GENOMIC DNA]</scope>
    <source>
        <strain evidence="6">KCTC 3913</strain>
    </source>
</reference>
<proteinExistence type="predicted"/>
<dbReference type="GO" id="GO:0004519">
    <property type="term" value="F:endonuclease activity"/>
    <property type="evidence" value="ECO:0007669"/>
    <property type="project" value="UniProtKB-KW"/>
</dbReference>
<dbReference type="Pfam" id="PF02976">
    <property type="entry name" value="MutH"/>
    <property type="match status" value="1"/>
</dbReference>
<dbReference type="NCBIfam" id="NF040973">
    <property type="entry name" value="restrict_Sau3AI"/>
    <property type="match status" value="1"/>
</dbReference>
<dbReference type="InterPro" id="IPR011335">
    <property type="entry name" value="Restrct_endonuc-II-like"/>
</dbReference>
<evidence type="ECO:0000256" key="3">
    <source>
        <dbReference type="ARBA" id="ARBA00022801"/>
    </source>
</evidence>
<accession>A0ABW5RU03</accession>
<dbReference type="CDD" id="cd22355">
    <property type="entry name" value="Sau3AI_C"/>
    <property type="match status" value="1"/>
</dbReference>
<evidence type="ECO:0000313" key="5">
    <source>
        <dbReference type="EMBL" id="MFD2681944.1"/>
    </source>
</evidence>
<name>A0ABW5RU03_9BACI</name>
<keyword evidence="2 5" id="KW-0255">Endonuclease</keyword>
<gene>
    <name evidence="5" type="ORF">ACFSUL_14475</name>
</gene>
<keyword evidence="6" id="KW-1185">Reference proteome</keyword>
<dbReference type="Gene3D" id="3.40.600.10">
    <property type="entry name" value="DNA mismatch repair MutH/Restriction endonuclease, type II"/>
    <property type="match status" value="2"/>
</dbReference>
<sequence length="459" mass="53350">MSYVYSESWTEQQIFDLAKELEGKKLGDLDKSGWLKRKKDKGSIGNMIQSDYFGIPANSIKGADFEHHHIELKVTPILKKKRVGYSSKERLVLGMINYMEDYQIPFEESIVNKKAQSMLLIFYIHEENKPVEEFKIIKTIRFELPKSDKPQVRLDYQTIVDKIQQGEAHEISEKQQKIMGACTKGQGNGKDLVKQPFSIEKAKSRAYSYKVGYMSAYFRNLMTPEQVEHIHVPPQQSFLDTVTETLNKYVGKTDEEIQFDLQKEVKGKSSLFNLIGFMFGSKGENLNHTEEFLKEGYSIKTVRDRLDRKDNQDMSFPNIDFTEIANDKFEESTWYGWFAETKYLLTVWDEYEKNKNRFVGYTIWVPDDELIITASELYYRIKNMLNTGSVRVDIDETKGEHGKWSDNLPGRKADYPPFQIRPKGSGKSVFVTLPNGLILKKKSLFINKEYIRKIVGLNQ</sequence>
<evidence type="ECO:0000256" key="1">
    <source>
        <dbReference type="ARBA" id="ARBA00022722"/>
    </source>
</evidence>
<evidence type="ECO:0000256" key="2">
    <source>
        <dbReference type="ARBA" id="ARBA00022759"/>
    </source>
</evidence>
<dbReference type="Proteomes" id="UP001597506">
    <property type="component" value="Unassembled WGS sequence"/>
</dbReference>
<evidence type="ECO:0000313" key="6">
    <source>
        <dbReference type="Proteomes" id="UP001597506"/>
    </source>
</evidence>
<organism evidence="5 6">
    <name type="scientific">Bacillus seohaeanensis</name>
    <dbReference type="NCBI Taxonomy" id="284580"/>
    <lineage>
        <taxon>Bacteria</taxon>
        <taxon>Bacillati</taxon>
        <taxon>Bacillota</taxon>
        <taxon>Bacilli</taxon>
        <taxon>Bacillales</taxon>
        <taxon>Bacillaceae</taxon>
        <taxon>Bacillus</taxon>
    </lineage>
</organism>
<comment type="caution">
    <text evidence="5">The sequence shown here is derived from an EMBL/GenBank/DDBJ whole genome shotgun (WGS) entry which is preliminary data.</text>
</comment>
<dbReference type="SMART" id="SM00927">
    <property type="entry name" value="MutH"/>
    <property type="match status" value="1"/>
</dbReference>
<keyword evidence="1" id="KW-0540">Nuclease</keyword>
<dbReference type="InterPro" id="IPR011337">
    <property type="entry name" value="DNA_rep_MutH/RE_typeII_Sau3AI"/>
</dbReference>
<protein>
    <submittedName>
        <fullName evidence="5">Sau3AI family type II restriction endonuclease</fullName>
    </submittedName>
</protein>
<dbReference type="InterPro" id="IPR037057">
    <property type="entry name" value="DNA_rep_MutH/T2_RE_sf"/>
</dbReference>
<dbReference type="RefSeq" id="WP_377936567.1">
    <property type="nucleotide sequence ID" value="NZ_JBHUMF010000031.1"/>
</dbReference>
<evidence type="ECO:0000259" key="4">
    <source>
        <dbReference type="SMART" id="SM00927"/>
    </source>
</evidence>
<dbReference type="EMBL" id="JBHUMF010000031">
    <property type="protein sequence ID" value="MFD2681944.1"/>
    <property type="molecule type" value="Genomic_DNA"/>
</dbReference>
<dbReference type="CDD" id="cd22356">
    <property type="entry name" value="Sau3AI_N-like"/>
    <property type="match status" value="1"/>
</dbReference>
<feature type="domain" description="DNA mismatch repair MutH/Type II restriction enzyme Sau3AI" evidence="4">
    <location>
        <begin position="55"/>
        <end position="155"/>
    </location>
</feature>
<keyword evidence="3" id="KW-0378">Hydrolase</keyword>
<dbReference type="SUPFAM" id="SSF52980">
    <property type="entry name" value="Restriction endonuclease-like"/>
    <property type="match status" value="2"/>
</dbReference>